<organism evidence="1 2">
    <name type="scientific">Streptomyces abikoensis</name>
    <dbReference type="NCBI Taxonomy" id="97398"/>
    <lineage>
        <taxon>Bacteria</taxon>
        <taxon>Bacillati</taxon>
        <taxon>Actinomycetota</taxon>
        <taxon>Actinomycetes</taxon>
        <taxon>Kitasatosporales</taxon>
        <taxon>Streptomycetaceae</taxon>
        <taxon>Streptomyces</taxon>
    </lineage>
</organism>
<sequence>METAYDLMTRLLTDHFGVPGERIAPDATFEELGIGSVARVEPPAPAAAPVRPGR</sequence>
<dbReference type="RefSeq" id="WP_164737895.1">
    <property type="nucleotide sequence ID" value="NZ_JBEYAG010000001.1"/>
</dbReference>
<comment type="caution">
    <text evidence="1">The sequence shown here is derived from an EMBL/GenBank/DDBJ whole genome shotgun (WGS) entry which is preliminary data.</text>
</comment>
<dbReference type="Proteomes" id="UP001611162">
    <property type="component" value="Unassembled WGS sequence"/>
</dbReference>
<evidence type="ECO:0000313" key="2">
    <source>
        <dbReference type="Proteomes" id="UP001611162"/>
    </source>
</evidence>
<proteinExistence type="predicted"/>
<reference evidence="1 2" key="1">
    <citation type="submission" date="2024-10" db="EMBL/GenBank/DDBJ databases">
        <title>The Natural Products Discovery Center: Release of the First 8490 Sequenced Strains for Exploring Actinobacteria Biosynthetic Diversity.</title>
        <authorList>
            <person name="Kalkreuter E."/>
            <person name="Kautsar S.A."/>
            <person name="Yang D."/>
            <person name="Bader C.D."/>
            <person name="Teijaro C.N."/>
            <person name="Fluegel L."/>
            <person name="Davis C.M."/>
            <person name="Simpson J.R."/>
            <person name="Lauterbach L."/>
            <person name="Steele A.D."/>
            <person name="Gui C."/>
            <person name="Meng S."/>
            <person name="Li G."/>
            <person name="Viehrig K."/>
            <person name="Ye F."/>
            <person name="Su P."/>
            <person name="Kiefer A.F."/>
            <person name="Nichols A."/>
            <person name="Cepeda A.J."/>
            <person name="Yan W."/>
            <person name="Fan B."/>
            <person name="Jiang Y."/>
            <person name="Adhikari A."/>
            <person name="Zheng C.-J."/>
            <person name="Schuster L."/>
            <person name="Cowan T.M."/>
            <person name="Smanski M.J."/>
            <person name="Chevrette M.G."/>
            <person name="De Carvalho L.P.S."/>
            <person name="Shen B."/>
        </authorList>
    </citation>
    <scope>NUCLEOTIDE SEQUENCE [LARGE SCALE GENOMIC DNA]</scope>
    <source>
        <strain evidence="1 2">NPDC020979</strain>
    </source>
</reference>
<dbReference type="InterPro" id="IPR036736">
    <property type="entry name" value="ACP-like_sf"/>
</dbReference>
<evidence type="ECO:0008006" key="3">
    <source>
        <dbReference type="Google" id="ProtNLM"/>
    </source>
</evidence>
<evidence type="ECO:0000313" key="1">
    <source>
        <dbReference type="EMBL" id="MFI0909772.1"/>
    </source>
</evidence>
<accession>A0ABW7T139</accession>
<gene>
    <name evidence="1" type="ORF">ACH4TF_04860</name>
</gene>
<keyword evidence="2" id="KW-1185">Reference proteome</keyword>
<dbReference type="EMBL" id="JBIRRB010000001">
    <property type="protein sequence ID" value="MFI0909772.1"/>
    <property type="molecule type" value="Genomic_DNA"/>
</dbReference>
<protein>
    <recommendedName>
        <fullName evidence="3">Acyl carrier protein</fullName>
    </recommendedName>
</protein>
<dbReference type="SUPFAM" id="SSF47336">
    <property type="entry name" value="ACP-like"/>
    <property type="match status" value="1"/>
</dbReference>
<name>A0ABW7T139_9ACTN</name>